<dbReference type="InterPro" id="IPR044985">
    <property type="entry name" value="YceD_plant"/>
</dbReference>
<sequence length="171" mass="19430">MAEARHLVRNINQIPKSLIQAKQKSHKLHSQTLRTRHSSAPRKQDFSLITKKASRSPRRLISISTKDGRWDGDWSCDFLISLKDLRLSDLVEDEHKNAQVSINLRIQKHASFGLSVDGRIITSFTRKCSYCSSPYCREIDTNFNVWVLSSSRDNDAAQLPEIGGDDPSLSH</sequence>
<dbReference type="EMBL" id="BPVZ01000133">
    <property type="protein sequence ID" value="GKV39255.1"/>
    <property type="molecule type" value="Genomic_DNA"/>
</dbReference>
<dbReference type="PANTHER" id="PTHR37734:SF1">
    <property type="entry name" value="LARGE RIBOSOMAL RNA SUBUNIT ACCUMULATION PROTEIN YCED HOMOLOG 2, CHLOROPLASTIC"/>
    <property type="match status" value="1"/>
</dbReference>
<accession>A0AAV5LQ36</accession>
<evidence type="ECO:0000313" key="2">
    <source>
        <dbReference type="EMBL" id="GKV39255.1"/>
    </source>
</evidence>
<feature type="region of interest" description="Disordered" evidence="1">
    <location>
        <begin position="25"/>
        <end position="45"/>
    </location>
</feature>
<evidence type="ECO:0000313" key="3">
    <source>
        <dbReference type="Proteomes" id="UP001054252"/>
    </source>
</evidence>
<comment type="caution">
    <text evidence="2">The sequence shown here is derived from an EMBL/GenBank/DDBJ whole genome shotgun (WGS) entry which is preliminary data.</text>
</comment>
<dbReference type="Proteomes" id="UP001054252">
    <property type="component" value="Unassembled WGS sequence"/>
</dbReference>
<gene>
    <name evidence="2" type="ORF">SLEP1_g47059</name>
</gene>
<name>A0AAV5LQ36_9ROSI</name>
<reference evidence="2 3" key="1">
    <citation type="journal article" date="2021" name="Commun. Biol.">
        <title>The genome of Shorea leprosula (Dipterocarpaceae) highlights the ecological relevance of drought in aseasonal tropical rainforests.</title>
        <authorList>
            <person name="Ng K.K.S."/>
            <person name="Kobayashi M.J."/>
            <person name="Fawcett J.A."/>
            <person name="Hatakeyama M."/>
            <person name="Paape T."/>
            <person name="Ng C.H."/>
            <person name="Ang C.C."/>
            <person name="Tnah L.H."/>
            <person name="Lee C.T."/>
            <person name="Nishiyama T."/>
            <person name="Sese J."/>
            <person name="O'Brien M.J."/>
            <person name="Copetti D."/>
            <person name="Mohd Noor M.I."/>
            <person name="Ong R.C."/>
            <person name="Putra M."/>
            <person name="Sireger I.Z."/>
            <person name="Indrioko S."/>
            <person name="Kosugi Y."/>
            <person name="Izuno A."/>
            <person name="Isagi Y."/>
            <person name="Lee S.L."/>
            <person name="Shimizu K.K."/>
        </authorList>
    </citation>
    <scope>NUCLEOTIDE SEQUENCE [LARGE SCALE GENOMIC DNA]</scope>
    <source>
        <strain evidence="2">214</strain>
    </source>
</reference>
<protein>
    <recommendedName>
        <fullName evidence="4">Large ribosomal RNA subunit accumulation protein YCED homolog 2, chloroplastic</fullName>
    </recommendedName>
</protein>
<feature type="compositionally biased region" description="Basic residues" evidence="1">
    <location>
        <begin position="25"/>
        <end position="40"/>
    </location>
</feature>
<organism evidence="2 3">
    <name type="scientific">Rubroshorea leprosula</name>
    <dbReference type="NCBI Taxonomy" id="152421"/>
    <lineage>
        <taxon>Eukaryota</taxon>
        <taxon>Viridiplantae</taxon>
        <taxon>Streptophyta</taxon>
        <taxon>Embryophyta</taxon>
        <taxon>Tracheophyta</taxon>
        <taxon>Spermatophyta</taxon>
        <taxon>Magnoliopsida</taxon>
        <taxon>eudicotyledons</taxon>
        <taxon>Gunneridae</taxon>
        <taxon>Pentapetalae</taxon>
        <taxon>rosids</taxon>
        <taxon>malvids</taxon>
        <taxon>Malvales</taxon>
        <taxon>Dipterocarpaceae</taxon>
        <taxon>Rubroshorea</taxon>
    </lineage>
</organism>
<keyword evidence="3" id="KW-1185">Reference proteome</keyword>
<dbReference type="AlphaFoldDB" id="A0AAV5LQ36"/>
<proteinExistence type="predicted"/>
<evidence type="ECO:0000256" key="1">
    <source>
        <dbReference type="SAM" id="MobiDB-lite"/>
    </source>
</evidence>
<dbReference type="PANTHER" id="PTHR37734">
    <property type="entry name" value="LARGE RIBOSOMAL RNA SUBUNIT ACCUMULATION PROTEIN YCED HOMOLOG 2, CHLOROPLASTIC"/>
    <property type="match status" value="1"/>
</dbReference>
<evidence type="ECO:0008006" key="4">
    <source>
        <dbReference type="Google" id="ProtNLM"/>
    </source>
</evidence>